<keyword evidence="7" id="KW-1185">Reference proteome</keyword>
<evidence type="ECO:0000256" key="2">
    <source>
        <dbReference type="ARBA" id="ARBA00022723"/>
    </source>
</evidence>
<dbReference type="STRING" id="1464123.SAMN05444126_11254"/>
<keyword evidence="2 4" id="KW-0479">Metal-binding</keyword>
<dbReference type="OrthoDB" id="9800565at2"/>
<dbReference type="InterPro" id="IPR024654">
    <property type="entry name" value="Calcineurin-like_PHP_lpxH"/>
</dbReference>
<feature type="domain" description="Calcineurin-like phosphoesterase" evidence="5">
    <location>
        <begin position="1"/>
        <end position="145"/>
    </location>
</feature>
<dbReference type="InterPro" id="IPR020935">
    <property type="entry name" value="PdiEstase_YfcE_CS"/>
</dbReference>
<evidence type="ECO:0000256" key="1">
    <source>
        <dbReference type="ARBA" id="ARBA00008950"/>
    </source>
</evidence>
<dbReference type="AlphaFoldDB" id="A0A1H9U2U5"/>
<dbReference type="GO" id="GO:0046872">
    <property type="term" value="F:metal ion binding"/>
    <property type="evidence" value="ECO:0007669"/>
    <property type="project" value="UniProtKB-KW"/>
</dbReference>
<dbReference type="CDD" id="cd00841">
    <property type="entry name" value="MPP_YfcE"/>
    <property type="match status" value="1"/>
</dbReference>
<evidence type="ECO:0000313" key="7">
    <source>
        <dbReference type="Proteomes" id="UP000199318"/>
    </source>
</evidence>
<dbReference type="InterPro" id="IPR041802">
    <property type="entry name" value="MPP_YfcE"/>
</dbReference>
<comment type="caution">
    <text evidence="6">The sequence shown here is derived from an EMBL/GenBank/DDBJ whole genome shotgun (WGS) entry which is preliminary data.</text>
</comment>
<organism evidence="6 7">
    <name type="scientific">Salisediminibacterium halotolerans</name>
    <dbReference type="NCBI Taxonomy" id="517425"/>
    <lineage>
        <taxon>Bacteria</taxon>
        <taxon>Bacillati</taxon>
        <taxon>Bacillota</taxon>
        <taxon>Bacilli</taxon>
        <taxon>Bacillales</taxon>
        <taxon>Bacillaceae</taxon>
        <taxon>Salisediminibacterium</taxon>
    </lineage>
</organism>
<gene>
    <name evidence="6" type="ORF">SAMN05444126_11254</name>
</gene>
<dbReference type="SUPFAM" id="SSF56300">
    <property type="entry name" value="Metallo-dependent phosphatases"/>
    <property type="match status" value="1"/>
</dbReference>
<dbReference type="PROSITE" id="PS01269">
    <property type="entry name" value="UPF0025"/>
    <property type="match status" value="1"/>
</dbReference>
<protein>
    <recommendedName>
        <fullName evidence="4">Phosphoesterase</fullName>
        <ecNumber evidence="4">3.1.4.-</ecNumber>
    </recommendedName>
</protein>
<dbReference type="EMBL" id="FOGV01000012">
    <property type="protein sequence ID" value="SES03689.1"/>
    <property type="molecule type" value="Genomic_DNA"/>
</dbReference>
<dbReference type="InterPro" id="IPR000979">
    <property type="entry name" value="Phosphodiesterase_MJ0936/Vps29"/>
</dbReference>
<dbReference type="EC" id="3.1.4.-" evidence="4"/>
<dbReference type="InterPro" id="IPR029052">
    <property type="entry name" value="Metallo-depent_PP-like"/>
</dbReference>
<dbReference type="PANTHER" id="PTHR11124">
    <property type="entry name" value="VACUOLAR SORTING PROTEIN VPS29"/>
    <property type="match status" value="1"/>
</dbReference>
<name>A0A1H9U2U5_9BACI</name>
<comment type="cofactor">
    <cofactor evidence="4">
        <name>a divalent metal cation</name>
        <dbReference type="ChEBI" id="CHEBI:60240"/>
    </cofactor>
</comment>
<dbReference type="RefSeq" id="WP_093072929.1">
    <property type="nucleotide sequence ID" value="NZ_FOGV01000012.1"/>
</dbReference>
<comment type="similarity">
    <text evidence="1 4">Belongs to the metallophosphoesterase superfamily. YfcE family.</text>
</comment>
<accession>A0A1H9U2U5</accession>
<dbReference type="Gene3D" id="3.60.21.10">
    <property type="match status" value="1"/>
</dbReference>
<evidence type="ECO:0000259" key="5">
    <source>
        <dbReference type="Pfam" id="PF12850"/>
    </source>
</evidence>
<proteinExistence type="inferred from homology"/>
<dbReference type="Pfam" id="PF12850">
    <property type="entry name" value="Metallophos_2"/>
    <property type="match status" value="1"/>
</dbReference>
<dbReference type="GO" id="GO:0016787">
    <property type="term" value="F:hydrolase activity"/>
    <property type="evidence" value="ECO:0007669"/>
    <property type="project" value="UniProtKB-UniRule"/>
</dbReference>
<evidence type="ECO:0000256" key="3">
    <source>
        <dbReference type="ARBA" id="ARBA00022801"/>
    </source>
</evidence>
<reference evidence="7" key="1">
    <citation type="submission" date="2016-10" db="EMBL/GenBank/DDBJ databases">
        <authorList>
            <person name="de Groot N.N."/>
        </authorList>
    </citation>
    <scope>NUCLEOTIDE SEQUENCE [LARGE SCALE GENOMIC DNA]</scope>
    <source>
        <strain evidence="7">10nlg</strain>
    </source>
</reference>
<keyword evidence="3" id="KW-0378">Hydrolase</keyword>
<evidence type="ECO:0000256" key="4">
    <source>
        <dbReference type="RuleBase" id="RU362039"/>
    </source>
</evidence>
<sequence>MKALIMSDSHGWTEAVKRVADRHRAEVDLILHCGDSELAADHEALDGIVTVKGNCDLGDDFPEETVEEVNNSVFFAGHGHLLNVKMTDQTLLYKGEEAGADVVCYGHTHFPAVAEKDGILLINPGSLRQPRGYPVGSYAVVELTEKQKTVTFFDLDGNELADLSGHFSK</sequence>
<dbReference type="NCBIfam" id="TIGR00040">
    <property type="entry name" value="yfcE"/>
    <property type="match status" value="1"/>
</dbReference>
<evidence type="ECO:0000313" key="6">
    <source>
        <dbReference type="EMBL" id="SES03689.1"/>
    </source>
</evidence>
<dbReference type="Proteomes" id="UP000199318">
    <property type="component" value="Unassembled WGS sequence"/>
</dbReference>